<keyword evidence="11" id="KW-0902">Two-component regulatory system</keyword>
<dbReference type="GO" id="GO:0000155">
    <property type="term" value="F:phosphorelay sensor kinase activity"/>
    <property type="evidence" value="ECO:0007669"/>
    <property type="project" value="InterPro"/>
</dbReference>
<dbReference type="Gene3D" id="1.10.287.130">
    <property type="match status" value="1"/>
</dbReference>
<name>A0AA95NLJ4_9BURK</name>
<evidence type="ECO:0000256" key="8">
    <source>
        <dbReference type="ARBA" id="ARBA00022777"/>
    </source>
</evidence>
<evidence type="ECO:0000256" key="2">
    <source>
        <dbReference type="ARBA" id="ARBA00004141"/>
    </source>
</evidence>
<dbReference type="KEGG" id="pais:PFX98_06760"/>
<dbReference type="InterPro" id="IPR036890">
    <property type="entry name" value="HATPase_C_sf"/>
</dbReference>
<feature type="domain" description="PAC" evidence="15">
    <location>
        <begin position="429"/>
        <end position="482"/>
    </location>
</feature>
<comment type="catalytic activity">
    <reaction evidence="1">
        <text>ATP + protein L-histidine = ADP + protein N-phospho-L-histidine.</text>
        <dbReference type="EC" id="2.7.13.3"/>
    </reaction>
</comment>
<proteinExistence type="predicted"/>
<feature type="domain" description="CHASE" evidence="16">
    <location>
        <begin position="81"/>
        <end position="254"/>
    </location>
</feature>
<comment type="subcellular location">
    <subcellularLocation>
        <location evidence="2">Membrane</location>
        <topology evidence="2">Multi-pass membrane protein</topology>
    </subcellularLocation>
</comment>
<evidence type="ECO:0000259" key="15">
    <source>
        <dbReference type="PROSITE" id="PS50113"/>
    </source>
</evidence>
<keyword evidence="4" id="KW-0597">Phosphoprotein</keyword>
<keyword evidence="8" id="KW-0418">Kinase</keyword>
<dbReference type="PROSITE" id="PS50839">
    <property type="entry name" value="CHASE"/>
    <property type="match status" value="1"/>
</dbReference>
<evidence type="ECO:0000256" key="11">
    <source>
        <dbReference type="ARBA" id="ARBA00023012"/>
    </source>
</evidence>
<dbReference type="PROSITE" id="PS50109">
    <property type="entry name" value="HIS_KIN"/>
    <property type="match status" value="1"/>
</dbReference>
<dbReference type="PANTHER" id="PTHR42878:SF7">
    <property type="entry name" value="SENSOR HISTIDINE KINASE GLRK"/>
    <property type="match status" value="1"/>
</dbReference>
<evidence type="ECO:0000256" key="1">
    <source>
        <dbReference type="ARBA" id="ARBA00000085"/>
    </source>
</evidence>
<organism evidence="17 18">
    <name type="scientific">Paucibacter sediminis</name>
    <dbReference type="NCBI Taxonomy" id="3019553"/>
    <lineage>
        <taxon>Bacteria</taxon>
        <taxon>Pseudomonadati</taxon>
        <taxon>Pseudomonadota</taxon>
        <taxon>Betaproteobacteria</taxon>
        <taxon>Burkholderiales</taxon>
        <taxon>Sphaerotilaceae</taxon>
        <taxon>Roseateles</taxon>
    </lineage>
</organism>
<dbReference type="PRINTS" id="PR00344">
    <property type="entry name" value="BCTRLSENSOR"/>
</dbReference>
<dbReference type="InterPro" id="IPR004358">
    <property type="entry name" value="Sig_transdc_His_kin-like_C"/>
</dbReference>
<dbReference type="Gene3D" id="3.30.565.10">
    <property type="entry name" value="Histidine kinase-like ATPase, C-terminal domain"/>
    <property type="match status" value="1"/>
</dbReference>
<evidence type="ECO:0000259" key="14">
    <source>
        <dbReference type="PROSITE" id="PS50109"/>
    </source>
</evidence>
<evidence type="ECO:0000256" key="13">
    <source>
        <dbReference type="SAM" id="Coils"/>
    </source>
</evidence>
<keyword evidence="10" id="KW-1133">Transmembrane helix</keyword>
<gene>
    <name evidence="17" type="ORF">PFX98_06760</name>
</gene>
<dbReference type="PANTHER" id="PTHR42878">
    <property type="entry name" value="TWO-COMPONENT HISTIDINE KINASE"/>
    <property type="match status" value="1"/>
</dbReference>
<dbReference type="InterPro" id="IPR003594">
    <property type="entry name" value="HATPase_dom"/>
</dbReference>
<dbReference type="CDD" id="cd00082">
    <property type="entry name" value="HisKA"/>
    <property type="match status" value="1"/>
</dbReference>
<dbReference type="InterPro" id="IPR035965">
    <property type="entry name" value="PAS-like_dom_sf"/>
</dbReference>
<dbReference type="Gene3D" id="3.30.450.20">
    <property type="entry name" value="PAS domain"/>
    <property type="match status" value="1"/>
</dbReference>
<dbReference type="SMART" id="SM01079">
    <property type="entry name" value="CHASE"/>
    <property type="match status" value="1"/>
</dbReference>
<feature type="domain" description="Histidine kinase" evidence="14">
    <location>
        <begin position="527"/>
        <end position="758"/>
    </location>
</feature>
<dbReference type="InterPro" id="IPR005467">
    <property type="entry name" value="His_kinase_dom"/>
</dbReference>
<feature type="coiled-coil region" evidence="13">
    <location>
        <begin position="473"/>
        <end position="504"/>
    </location>
</feature>
<dbReference type="InterPro" id="IPR003661">
    <property type="entry name" value="HisK_dim/P_dom"/>
</dbReference>
<dbReference type="Pfam" id="PF08447">
    <property type="entry name" value="PAS_3"/>
    <property type="match status" value="1"/>
</dbReference>
<dbReference type="SUPFAM" id="SSF55874">
    <property type="entry name" value="ATPase domain of HSP90 chaperone/DNA topoisomerase II/histidine kinase"/>
    <property type="match status" value="1"/>
</dbReference>
<evidence type="ECO:0000313" key="18">
    <source>
        <dbReference type="Proteomes" id="UP001177769"/>
    </source>
</evidence>
<dbReference type="GO" id="GO:0005524">
    <property type="term" value="F:ATP binding"/>
    <property type="evidence" value="ECO:0007669"/>
    <property type="project" value="UniProtKB-KW"/>
</dbReference>
<protein>
    <recommendedName>
        <fullName evidence="3">histidine kinase</fullName>
        <ecNumber evidence="3">2.7.13.3</ecNumber>
    </recommendedName>
</protein>
<keyword evidence="7" id="KW-0547">Nucleotide-binding</keyword>
<dbReference type="InterPro" id="IPR000014">
    <property type="entry name" value="PAS"/>
</dbReference>
<keyword evidence="13" id="KW-0175">Coiled coil</keyword>
<dbReference type="AlphaFoldDB" id="A0AA95NLJ4"/>
<dbReference type="GO" id="GO:0007234">
    <property type="term" value="P:osmosensory signaling via phosphorelay pathway"/>
    <property type="evidence" value="ECO:0007669"/>
    <property type="project" value="TreeGrafter"/>
</dbReference>
<sequence>MPSSWPNRLERKRFSDALLIALTLAVGGIGSLLGYGAVGDAELLRFKELRSAAARQVVDSFTQDLARTVEAVRGAGLMLESHQQMQREAFNRYAATLAKGLPGLMLLEWQPIVPHARLAQFEAQARALGLADYRVLEPGPSPDSWMPVRERPEHVPVLFGWPENASPLGLDLAFDPLRMASKLEARATGRPVASVTFTVIHRRPDAEPVTGFAITAPVYARSEAGERPAVIGYLAGVIELPSLFRRAALLAERLQLDLLVHAVDPPSKEPIYVHGSADAGPLAEAHKVEVAGRVWNVRLQPQPGFIAGAPPQVASWVLAAGLAATLLLSASLWWAQRRSRELAQAQSRLVNESERLQNIIAATGVGTWDYAFETRKATVSERWLAIAGHDGADWQPGPDYHWKQDCHPDDVAAVEAVLRAHLQGQTDHYEVEYRHRHRTEGWTWVATRGKVVRRDRAGKPLQIVGMMVEINARKQAEARILELNNTLEQRVRERSARLEATMEKLCEVQEELSRTEARATLSTMVASVSHELSTPMSNGLIASSALSAQATDFERRIAAGGLRRSELQRFVEQMRGGSQLAQRNLERAVELLRNFRQVAADQASEQRRRFELHEVIQEIVGTLAPTLKRRPQRLLLDIPAGIAMDSYPGPLGQVAINLINNAYLHAFEEGQAGELRIQARQEGDQVRIEFRDNGRGMSPEALDKLFLPFFSTKIGKGGTGLGMAIVQTLSSKTLGGSVSVASEPGQGTCVTVLLPLCAPTPGSA</sequence>
<accession>A0AA95NLJ4</accession>
<dbReference type="CDD" id="cd00130">
    <property type="entry name" value="PAS"/>
    <property type="match status" value="1"/>
</dbReference>
<evidence type="ECO:0000256" key="5">
    <source>
        <dbReference type="ARBA" id="ARBA00022679"/>
    </source>
</evidence>
<dbReference type="GO" id="GO:0030295">
    <property type="term" value="F:protein kinase activator activity"/>
    <property type="evidence" value="ECO:0007669"/>
    <property type="project" value="TreeGrafter"/>
</dbReference>
<dbReference type="PROSITE" id="PS50113">
    <property type="entry name" value="PAC"/>
    <property type="match status" value="1"/>
</dbReference>
<keyword evidence="5" id="KW-0808">Transferase</keyword>
<evidence type="ECO:0000256" key="3">
    <source>
        <dbReference type="ARBA" id="ARBA00012438"/>
    </source>
</evidence>
<evidence type="ECO:0000256" key="6">
    <source>
        <dbReference type="ARBA" id="ARBA00022692"/>
    </source>
</evidence>
<evidence type="ECO:0000313" key="17">
    <source>
        <dbReference type="EMBL" id="WIT13306.1"/>
    </source>
</evidence>
<dbReference type="GO" id="GO:0016020">
    <property type="term" value="C:membrane"/>
    <property type="evidence" value="ECO:0007669"/>
    <property type="project" value="UniProtKB-SubCell"/>
</dbReference>
<dbReference type="SUPFAM" id="SSF55785">
    <property type="entry name" value="PYP-like sensor domain (PAS domain)"/>
    <property type="match status" value="1"/>
</dbReference>
<dbReference type="Pfam" id="PF02518">
    <property type="entry name" value="HATPase_c"/>
    <property type="match status" value="1"/>
</dbReference>
<dbReference type="Gene3D" id="3.30.450.350">
    <property type="entry name" value="CHASE domain"/>
    <property type="match status" value="1"/>
</dbReference>
<evidence type="ECO:0000256" key="4">
    <source>
        <dbReference type="ARBA" id="ARBA00022553"/>
    </source>
</evidence>
<dbReference type="SMART" id="SM00387">
    <property type="entry name" value="HATPase_c"/>
    <property type="match status" value="1"/>
</dbReference>
<dbReference type="InterPro" id="IPR006189">
    <property type="entry name" value="CHASE_dom"/>
</dbReference>
<dbReference type="InterPro" id="IPR050351">
    <property type="entry name" value="BphY/WalK/GraS-like"/>
</dbReference>
<dbReference type="InterPro" id="IPR042240">
    <property type="entry name" value="CHASE_sf"/>
</dbReference>
<dbReference type="SMART" id="SM00086">
    <property type="entry name" value="PAC"/>
    <property type="match status" value="1"/>
</dbReference>
<evidence type="ECO:0000259" key="16">
    <source>
        <dbReference type="PROSITE" id="PS50839"/>
    </source>
</evidence>
<evidence type="ECO:0000256" key="10">
    <source>
        <dbReference type="ARBA" id="ARBA00022989"/>
    </source>
</evidence>
<dbReference type="RefSeq" id="WP_285234416.1">
    <property type="nucleotide sequence ID" value="NZ_CP116346.1"/>
</dbReference>
<keyword evidence="12" id="KW-0472">Membrane</keyword>
<dbReference type="InterPro" id="IPR001610">
    <property type="entry name" value="PAC"/>
</dbReference>
<dbReference type="Pfam" id="PF03924">
    <property type="entry name" value="CHASE"/>
    <property type="match status" value="1"/>
</dbReference>
<evidence type="ECO:0000256" key="7">
    <source>
        <dbReference type="ARBA" id="ARBA00022741"/>
    </source>
</evidence>
<dbReference type="InterPro" id="IPR000700">
    <property type="entry name" value="PAS-assoc_C"/>
</dbReference>
<keyword evidence="9" id="KW-0067">ATP-binding</keyword>
<keyword evidence="18" id="KW-1185">Reference proteome</keyword>
<keyword evidence="6" id="KW-0812">Transmembrane</keyword>
<dbReference type="InterPro" id="IPR013655">
    <property type="entry name" value="PAS_fold_3"/>
</dbReference>
<reference evidence="17" key="1">
    <citation type="submission" date="2023-01" db="EMBL/GenBank/DDBJ databases">
        <title>Whole genome sequence of Paucibacter sp. S2-9 isolated from pond sediment.</title>
        <authorList>
            <person name="Jung J.Y."/>
        </authorList>
    </citation>
    <scope>NUCLEOTIDE SEQUENCE</scope>
    <source>
        <strain evidence="17">S2-9</strain>
    </source>
</reference>
<dbReference type="EMBL" id="CP116346">
    <property type="protein sequence ID" value="WIT13306.1"/>
    <property type="molecule type" value="Genomic_DNA"/>
</dbReference>
<evidence type="ECO:0000256" key="12">
    <source>
        <dbReference type="ARBA" id="ARBA00023136"/>
    </source>
</evidence>
<dbReference type="GO" id="GO:0000156">
    <property type="term" value="F:phosphorelay response regulator activity"/>
    <property type="evidence" value="ECO:0007669"/>
    <property type="project" value="TreeGrafter"/>
</dbReference>
<dbReference type="Proteomes" id="UP001177769">
    <property type="component" value="Chromosome"/>
</dbReference>
<evidence type="ECO:0000256" key="9">
    <source>
        <dbReference type="ARBA" id="ARBA00022840"/>
    </source>
</evidence>
<dbReference type="EC" id="2.7.13.3" evidence="3"/>